<evidence type="ECO:0000256" key="6">
    <source>
        <dbReference type="ARBA" id="ARBA00023049"/>
    </source>
</evidence>
<evidence type="ECO:0000256" key="1">
    <source>
        <dbReference type="ARBA" id="ARBA00001947"/>
    </source>
</evidence>
<evidence type="ECO:0000313" key="10">
    <source>
        <dbReference type="Proteomes" id="UP000422221"/>
    </source>
</evidence>
<keyword evidence="6 9" id="KW-0482">Metalloprotease</keyword>
<evidence type="ECO:0000256" key="3">
    <source>
        <dbReference type="ARBA" id="ARBA00022723"/>
    </source>
</evidence>
<dbReference type="GO" id="GO:0016020">
    <property type="term" value="C:membrane"/>
    <property type="evidence" value="ECO:0007669"/>
    <property type="project" value="TreeGrafter"/>
</dbReference>
<name>A0A7J4XGU1_9BACE</name>
<keyword evidence="5" id="KW-0862">Zinc</keyword>
<sequence>MKRILLTLIIVLLSHGTIFAQDIFFNPTLNIEGVLKKDYQNATKGTPVVLQRIAKLKATPYNGNYETQAVIVANGVQLGIPISRLDIIDLHPDSNNAFWQIAQLSNGLISYYDKKGYQEILRQEQAEEADEYLKELAQSQLLYEDAATEDYLQCLLLSIAPNQFINTHKNPVPQIRILKSPSPDALMLSNQCLLISTGLLTTLDTEEELCAILAREVAHNVLDHAIITTNKNIAHAKRAEFWGDVANGVVAATEEYLYQRYYNYEPGLVFATNDLIQTLVNEKIINRMGLDYSEKQEVEADEYAMKFMEFTGKNKEALISALTKIYSYYKDEHNAKALSKGDIYGTLEKRLEKMGAFTPLSEDRNYLKMTSTVVSFESGMMDYNRKYIASARLAMKNIDNKMACPNDYIVITNSIMKLSNTPENNKKCIAYLNKAEELSNTPNLNIHKLKILLSLRENKQTVTIKLLQEYQDLLENVIQQSHETEETRWLVTEQIWAEKLIHRITL</sequence>
<dbReference type="InterPro" id="IPR051156">
    <property type="entry name" value="Mito/Outer_Membr_Metalloprot"/>
</dbReference>
<evidence type="ECO:0000256" key="7">
    <source>
        <dbReference type="SAM" id="SignalP"/>
    </source>
</evidence>
<dbReference type="GO" id="GO:0004222">
    <property type="term" value="F:metalloendopeptidase activity"/>
    <property type="evidence" value="ECO:0007669"/>
    <property type="project" value="InterPro"/>
</dbReference>
<dbReference type="GO" id="GO:0051603">
    <property type="term" value="P:proteolysis involved in protein catabolic process"/>
    <property type="evidence" value="ECO:0007669"/>
    <property type="project" value="TreeGrafter"/>
</dbReference>
<evidence type="ECO:0000256" key="5">
    <source>
        <dbReference type="ARBA" id="ARBA00022833"/>
    </source>
</evidence>
<keyword evidence="4" id="KW-0378">Hydrolase</keyword>
<dbReference type="Gene3D" id="3.30.2010.10">
    <property type="entry name" value="Metalloproteases ('zincins'), catalytic domain"/>
    <property type="match status" value="1"/>
</dbReference>
<dbReference type="EMBL" id="VWMK01000015">
    <property type="protein sequence ID" value="KAA3762444.1"/>
    <property type="molecule type" value="Genomic_DNA"/>
</dbReference>
<feature type="signal peptide" evidence="7">
    <location>
        <begin position="1"/>
        <end position="20"/>
    </location>
</feature>
<evidence type="ECO:0000256" key="4">
    <source>
        <dbReference type="ARBA" id="ARBA00022801"/>
    </source>
</evidence>
<gene>
    <name evidence="9" type="ORF">F3F73_15270</name>
</gene>
<feature type="chain" id="PRO_5029688701" evidence="7">
    <location>
        <begin position="21"/>
        <end position="506"/>
    </location>
</feature>
<comment type="cofactor">
    <cofactor evidence="1">
        <name>Zn(2+)</name>
        <dbReference type="ChEBI" id="CHEBI:29105"/>
    </cofactor>
</comment>
<dbReference type="Proteomes" id="UP000422221">
    <property type="component" value="Unassembled WGS sequence"/>
</dbReference>
<keyword evidence="7" id="KW-0732">Signal</keyword>
<keyword evidence="3" id="KW-0479">Metal-binding</keyword>
<organism evidence="9 10">
    <name type="scientific">Bacteroides salyersiae</name>
    <dbReference type="NCBI Taxonomy" id="291644"/>
    <lineage>
        <taxon>Bacteria</taxon>
        <taxon>Pseudomonadati</taxon>
        <taxon>Bacteroidota</taxon>
        <taxon>Bacteroidia</taxon>
        <taxon>Bacteroidales</taxon>
        <taxon>Bacteroidaceae</taxon>
        <taxon>Bacteroides</taxon>
    </lineage>
</organism>
<accession>A0A7J4XGU1</accession>
<dbReference type="InterPro" id="IPR001915">
    <property type="entry name" value="Peptidase_M48"/>
</dbReference>
<dbReference type="RefSeq" id="WP_130059479.1">
    <property type="nucleotide sequence ID" value="NZ_CP081902.1"/>
</dbReference>
<dbReference type="PANTHER" id="PTHR22726">
    <property type="entry name" value="METALLOENDOPEPTIDASE OMA1"/>
    <property type="match status" value="1"/>
</dbReference>
<feature type="domain" description="Peptidase M48" evidence="8">
    <location>
        <begin position="148"/>
        <end position="322"/>
    </location>
</feature>
<dbReference type="GO" id="GO:0046872">
    <property type="term" value="F:metal ion binding"/>
    <property type="evidence" value="ECO:0007669"/>
    <property type="project" value="UniProtKB-KW"/>
</dbReference>
<comment type="caution">
    <text evidence="9">The sequence shown here is derived from an EMBL/GenBank/DDBJ whole genome shotgun (WGS) entry which is preliminary data.</text>
</comment>
<proteinExistence type="predicted"/>
<reference evidence="9 10" key="1">
    <citation type="journal article" date="2019" name="Nat. Med.">
        <title>A library of human gut bacterial isolates paired with longitudinal multiomics data enables mechanistic microbiome research.</title>
        <authorList>
            <person name="Poyet M."/>
            <person name="Groussin M."/>
            <person name="Gibbons S.M."/>
            <person name="Avila-Pacheco J."/>
            <person name="Jiang X."/>
            <person name="Kearney S.M."/>
            <person name="Perrotta A.R."/>
            <person name="Berdy B."/>
            <person name="Zhao S."/>
            <person name="Lieberman T.D."/>
            <person name="Swanson P.K."/>
            <person name="Smith M."/>
            <person name="Roesemann S."/>
            <person name="Alexander J.E."/>
            <person name="Rich S.A."/>
            <person name="Livny J."/>
            <person name="Vlamakis H."/>
            <person name="Clish C."/>
            <person name="Bullock K."/>
            <person name="Deik A."/>
            <person name="Scott J."/>
            <person name="Pierce K.A."/>
            <person name="Xavier R.J."/>
            <person name="Alm E.J."/>
        </authorList>
    </citation>
    <scope>NUCLEOTIDE SEQUENCE [LARGE SCALE GENOMIC DNA]</scope>
    <source>
        <strain evidence="9 10">BIOML-A10</strain>
    </source>
</reference>
<dbReference type="AlphaFoldDB" id="A0A7J4XGU1"/>
<protein>
    <submittedName>
        <fullName evidence="9">M48 family metalloprotease</fullName>
    </submittedName>
</protein>
<evidence type="ECO:0000259" key="8">
    <source>
        <dbReference type="Pfam" id="PF01435"/>
    </source>
</evidence>
<evidence type="ECO:0000256" key="2">
    <source>
        <dbReference type="ARBA" id="ARBA00022670"/>
    </source>
</evidence>
<evidence type="ECO:0000313" key="9">
    <source>
        <dbReference type="EMBL" id="KAA3762444.1"/>
    </source>
</evidence>
<keyword evidence="2 9" id="KW-0645">Protease</keyword>
<dbReference type="Pfam" id="PF01435">
    <property type="entry name" value="Peptidase_M48"/>
    <property type="match status" value="1"/>
</dbReference>
<dbReference type="PANTHER" id="PTHR22726:SF1">
    <property type="entry name" value="METALLOENDOPEPTIDASE OMA1, MITOCHONDRIAL"/>
    <property type="match status" value="1"/>
</dbReference>